<proteinExistence type="predicted"/>
<name>A0A6A5WNR0_9PLEO</name>
<sequence length="87" mass="9856">IVVKALNNIVGPNSLVLTLLIFRVYLRINSNLLLSLDITIQAEAIRKAIKILYTKKVKVNINYIINTYNRLSTYNILSLLLSLEVIA</sequence>
<dbReference type="AlphaFoldDB" id="A0A6A5WNR0"/>
<evidence type="ECO:0000313" key="1">
    <source>
        <dbReference type="EMBL" id="KAF2003580.1"/>
    </source>
</evidence>
<accession>A0A6A5WNR0</accession>
<protein>
    <submittedName>
        <fullName evidence="1">Uncharacterized protein</fullName>
    </submittedName>
</protein>
<dbReference type="EMBL" id="ML977572">
    <property type="protein sequence ID" value="KAF2003580.1"/>
    <property type="molecule type" value="Genomic_DNA"/>
</dbReference>
<keyword evidence="2" id="KW-1185">Reference proteome</keyword>
<dbReference type="OrthoDB" id="3796528at2759"/>
<dbReference type="Proteomes" id="UP000799779">
    <property type="component" value="Unassembled WGS sequence"/>
</dbReference>
<organism evidence="1 2">
    <name type="scientific">Amniculicola lignicola CBS 123094</name>
    <dbReference type="NCBI Taxonomy" id="1392246"/>
    <lineage>
        <taxon>Eukaryota</taxon>
        <taxon>Fungi</taxon>
        <taxon>Dikarya</taxon>
        <taxon>Ascomycota</taxon>
        <taxon>Pezizomycotina</taxon>
        <taxon>Dothideomycetes</taxon>
        <taxon>Pleosporomycetidae</taxon>
        <taxon>Pleosporales</taxon>
        <taxon>Amniculicolaceae</taxon>
        <taxon>Amniculicola</taxon>
    </lineage>
</organism>
<evidence type="ECO:0000313" key="2">
    <source>
        <dbReference type="Proteomes" id="UP000799779"/>
    </source>
</evidence>
<feature type="non-terminal residue" evidence="1">
    <location>
        <position position="1"/>
    </location>
</feature>
<reference evidence="1" key="1">
    <citation type="journal article" date="2020" name="Stud. Mycol.">
        <title>101 Dothideomycetes genomes: a test case for predicting lifestyles and emergence of pathogens.</title>
        <authorList>
            <person name="Haridas S."/>
            <person name="Albert R."/>
            <person name="Binder M."/>
            <person name="Bloem J."/>
            <person name="Labutti K."/>
            <person name="Salamov A."/>
            <person name="Andreopoulos B."/>
            <person name="Baker S."/>
            <person name="Barry K."/>
            <person name="Bills G."/>
            <person name="Bluhm B."/>
            <person name="Cannon C."/>
            <person name="Castanera R."/>
            <person name="Culley D."/>
            <person name="Daum C."/>
            <person name="Ezra D."/>
            <person name="Gonzalez J."/>
            <person name="Henrissat B."/>
            <person name="Kuo A."/>
            <person name="Liang C."/>
            <person name="Lipzen A."/>
            <person name="Lutzoni F."/>
            <person name="Magnuson J."/>
            <person name="Mondo S."/>
            <person name="Nolan M."/>
            <person name="Ohm R."/>
            <person name="Pangilinan J."/>
            <person name="Park H.-J."/>
            <person name="Ramirez L."/>
            <person name="Alfaro M."/>
            <person name="Sun H."/>
            <person name="Tritt A."/>
            <person name="Yoshinaga Y."/>
            <person name="Zwiers L.-H."/>
            <person name="Turgeon B."/>
            <person name="Goodwin S."/>
            <person name="Spatafora J."/>
            <person name="Crous P."/>
            <person name="Grigoriev I."/>
        </authorList>
    </citation>
    <scope>NUCLEOTIDE SEQUENCE</scope>
    <source>
        <strain evidence="1">CBS 123094</strain>
    </source>
</reference>
<gene>
    <name evidence="1" type="ORF">P154DRAFT_428856</name>
</gene>